<keyword evidence="1" id="KW-0472">Membrane</keyword>
<gene>
    <name evidence="3" type="ORF">SAMN05216174_102297</name>
</gene>
<sequence>MTVNAWAWVVGVPLLVLLWEGIKRAGPWLLRGVGHALAGTRLTRGRALRAYRAGIAARHARLPVLFAPDSGLDAAAVSVPSQATENGETEPRDAADLVRSVHRAVVLGRPGSGKTTLLRQSMLAWAKNPAGRSAAPTPVLLDLGRCAGSALSLEQHIADQLARDGFRRPDRFARRALADGALALLFDGLDAVPSDERWRVVGELRAFAARHASCQIVVTSRTATYHGQLLPEFATTIHIADLGDRRIRRFLSQWPGARGVDGLLAALRAAPRIMALARNPLLLTMIAYLYGGANDPRTVLPRSRADFYREATDLLLGRLTDHRTVFRGAVKKAVMSRLAVLAQGKSADRGLPRADVLAEIAAVAAEVDLDPAAAGAVLDEIVDHSGLLLRGDGGDRYVFADLSLREYLAAIAFEHDSAGLLDRYRADPDGWREVVKLWCAAVSTDSGSLIEAVFDSDPVLAFECLADARVVADEVADAVTGLVLDHFKRRLLADDADVAAIVFAFGIVAADPRPRGKAVFEFLAAEARSGHPRVLAALAATNSPRAAEILAGSLSAPAARSALAAMGDAAVPALAAPRARVDPAAVDLLGAIGTPAAAVVLAERIWDHDLGATRAAWHLAGLLGDAEIEAALGELVVPEALASHQWVWAPFRGRSSVAVARIAAQVAMLVERAHPASIPAAIDRVDARLAVPLLALGFGAGFQSLVRGLPSVVTRGLSWRNGDEQGRLPGWERVAEPWETDAAIGESFVRRGWETQRRLYLATDRGLRLALAARLWSAEPVRARDWAEVHRAAVGDFSSTSALAWSNTVATVAALVAAIAGGAVLAGSGGWHPWFAWPYLLGSVGYLAFVAAAPRWNKRNHVNELAQHLLSSLVLRLVLVTMRNGGVRGWADVALVCIVLSGYANTTVVLLASGVSYLGWPVALGVVAALNAVAVVVFVRGERHRRSALNPLRDLLERGLPEPGYPPAR</sequence>
<evidence type="ECO:0000259" key="2">
    <source>
        <dbReference type="Pfam" id="PF05729"/>
    </source>
</evidence>
<dbReference type="SUPFAM" id="SSF52540">
    <property type="entry name" value="P-loop containing nucleoside triphosphate hydrolases"/>
    <property type="match status" value="1"/>
</dbReference>
<dbReference type="OrthoDB" id="135105at2"/>
<dbReference type="InterPro" id="IPR007111">
    <property type="entry name" value="NACHT_NTPase"/>
</dbReference>
<feature type="transmembrane region" description="Helical" evidence="1">
    <location>
        <begin position="804"/>
        <end position="827"/>
    </location>
</feature>
<keyword evidence="4" id="KW-1185">Reference proteome</keyword>
<accession>A0A1G6LYD9</accession>
<proteinExistence type="predicted"/>
<organism evidence="3 4">
    <name type="scientific">Actinokineospora iranica</name>
    <dbReference type="NCBI Taxonomy" id="1271860"/>
    <lineage>
        <taxon>Bacteria</taxon>
        <taxon>Bacillati</taxon>
        <taxon>Actinomycetota</taxon>
        <taxon>Actinomycetes</taxon>
        <taxon>Pseudonocardiales</taxon>
        <taxon>Pseudonocardiaceae</taxon>
        <taxon>Actinokineospora</taxon>
    </lineage>
</organism>
<dbReference type="RefSeq" id="WP_091449059.1">
    <property type="nucleotide sequence ID" value="NZ_FMZZ01000002.1"/>
</dbReference>
<reference evidence="4" key="1">
    <citation type="submission" date="2016-10" db="EMBL/GenBank/DDBJ databases">
        <authorList>
            <person name="Varghese N."/>
            <person name="Submissions S."/>
        </authorList>
    </citation>
    <scope>NUCLEOTIDE SEQUENCE [LARGE SCALE GENOMIC DNA]</scope>
    <source>
        <strain evidence="4">IBRC-M 10403</strain>
    </source>
</reference>
<feature type="transmembrane region" description="Helical" evidence="1">
    <location>
        <begin position="918"/>
        <end position="939"/>
    </location>
</feature>
<evidence type="ECO:0000256" key="1">
    <source>
        <dbReference type="SAM" id="Phobius"/>
    </source>
</evidence>
<dbReference type="InterPro" id="IPR027417">
    <property type="entry name" value="P-loop_NTPase"/>
</dbReference>
<feature type="transmembrane region" description="Helical" evidence="1">
    <location>
        <begin position="889"/>
        <end position="912"/>
    </location>
</feature>
<protein>
    <submittedName>
        <fullName evidence="3">NACHT domain-containing protein</fullName>
    </submittedName>
</protein>
<dbReference type="EMBL" id="FMZZ01000002">
    <property type="protein sequence ID" value="SDC48282.1"/>
    <property type="molecule type" value="Genomic_DNA"/>
</dbReference>
<dbReference type="STRING" id="1271860.SAMN05216174_102297"/>
<dbReference type="AlphaFoldDB" id="A0A1G6LYD9"/>
<feature type="transmembrane region" description="Helical" evidence="1">
    <location>
        <begin position="834"/>
        <end position="853"/>
    </location>
</feature>
<evidence type="ECO:0000313" key="4">
    <source>
        <dbReference type="Proteomes" id="UP000199501"/>
    </source>
</evidence>
<keyword evidence="1" id="KW-0812">Transmembrane</keyword>
<keyword evidence="1" id="KW-1133">Transmembrane helix</keyword>
<dbReference type="Pfam" id="PF05729">
    <property type="entry name" value="NACHT"/>
    <property type="match status" value="1"/>
</dbReference>
<dbReference type="Gene3D" id="3.40.50.300">
    <property type="entry name" value="P-loop containing nucleotide triphosphate hydrolases"/>
    <property type="match status" value="1"/>
</dbReference>
<dbReference type="Proteomes" id="UP000199501">
    <property type="component" value="Unassembled WGS sequence"/>
</dbReference>
<evidence type="ECO:0000313" key="3">
    <source>
        <dbReference type="EMBL" id="SDC48282.1"/>
    </source>
</evidence>
<name>A0A1G6LYD9_9PSEU</name>
<feature type="domain" description="NACHT" evidence="2">
    <location>
        <begin position="104"/>
        <end position="254"/>
    </location>
</feature>